<evidence type="ECO:0000256" key="1">
    <source>
        <dbReference type="SAM" id="Phobius"/>
    </source>
</evidence>
<dbReference type="EMBL" id="BAAADD010000001">
    <property type="protein sequence ID" value="GAA0560569.1"/>
    <property type="molecule type" value="Genomic_DNA"/>
</dbReference>
<accession>A0ABN1E791</accession>
<sequence>MRVNAPNHYRDLAVRRAGTPRAAYILAVSGVLGVVTFTLVYLTTLSLVAG</sequence>
<keyword evidence="1" id="KW-0812">Transmembrane</keyword>
<keyword evidence="1" id="KW-1133">Transmembrane helix</keyword>
<feature type="transmembrane region" description="Helical" evidence="1">
    <location>
        <begin position="21"/>
        <end position="42"/>
    </location>
</feature>
<evidence type="ECO:0000313" key="3">
    <source>
        <dbReference type="Proteomes" id="UP001499951"/>
    </source>
</evidence>
<keyword evidence="1" id="KW-0472">Membrane</keyword>
<keyword evidence="3" id="KW-1185">Reference proteome</keyword>
<comment type="caution">
    <text evidence="2">The sequence shown here is derived from an EMBL/GenBank/DDBJ whole genome shotgun (WGS) entry which is preliminary data.</text>
</comment>
<dbReference type="Proteomes" id="UP001499951">
    <property type="component" value="Unassembled WGS sequence"/>
</dbReference>
<reference evidence="2 3" key="1">
    <citation type="journal article" date="2019" name="Int. J. Syst. Evol. Microbiol.">
        <title>The Global Catalogue of Microorganisms (GCM) 10K type strain sequencing project: providing services to taxonomists for standard genome sequencing and annotation.</title>
        <authorList>
            <consortium name="The Broad Institute Genomics Platform"/>
            <consortium name="The Broad Institute Genome Sequencing Center for Infectious Disease"/>
            <person name="Wu L."/>
            <person name="Ma J."/>
        </authorList>
    </citation>
    <scope>NUCLEOTIDE SEQUENCE [LARGE SCALE GENOMIC DNA]</scope>
    <source>
        <strain evidence="2 3">JCM 15089</strain>
    </source>
</reference>
<gene>
    <name evidence="2" type="ORF">GCM10008942_06320</name>
</gene>
<name>A0ABN1E791_9PROT</name>
<dbReference type="RefSeq" id="WP_166931746.1">
    <property type="nucleotide sequence ID" value="NZ_BAAADD010000001.1"/>
</dbReference>
<organism evidence="2 3">
    <name type="scientific">Rhizomicrobium electricum</name>
    <dbReference type="NCBI Taxonomy" id="480070"/>
    <lineage>
        <taxon>Bacteria</taxon>
        <taxon>Pseudomonadati</taxon>
        <taxon>Pseudomonadota</taxon>
        <taxon>Alphaproteobacteria</taxon>
        <taxon>Micropepsales</taxon>
        <taxon>Micropepsaceae</taxon>
        <taxon>Rhizomicrobium</taxon>
    </lineage>
</organism>
<proteinExistence type="predicted"/>
<evidence type="ECO:0000313" key="2">
    <source>
        <dbReference type="EMBL" id="GAA0560569.1"/>
    </source>
</evidence>
<protein>
    <submittedName>
        <fullName evidence="2">Uncharacterized protein</fullName>
    </submittedName>
</protein>